<dbReference type="SUPFAM" id="SSF161098">
    <property type="entry name" value="MetI-like"/>
    <property type="match status" value="1"/>
</dbReference>
<dbReference type="Proteomes" id="UP000049855">
    <property type="component" value="Unassembled WGS sequence"/>
</dbReference>
<evidence type="ECO:0000256" key="2">
    <source>
        <dbReference type="ARBA" id="ARBA00022692"/>
    </source>
</evidence>
<sequence length="68" mass="7862">MNVRELSQFFGAYITFFRATPLVAQLFTVFWFSLYNSALKTMTAFQTTIVALTFKHIGFYGRNAQSSY</sequence>
<evidence type="ECO:0000256" key="1">
    <source>
        <dbReference type="ARBA" id="ARBA00004141"/>
    </source>
</evidence>
<organism evidence="6 7">
    <name type="scientific">Sporomusa ovata</name>
    <dbReference type="NCBI Taxonomy" id="2378"/>
    <lineage>
        <taxon>Bacteria</taxon>
        <taxon>Bacillati</taxon>
        <taxon>Bacillota</taxon>
        <taxon>Negativicutes</taxon>
        <taxon>Selenomonadales</taxon>
        <taxon>Sporomusaceae</taxon>
        <taxon>Sporomusa</taxon>
    </lineage>
</organism>
<keyword evidence="7" id="KW-1185">Reference proteome</keyword>
<accession>A0A0U1KX04</accession>
<keyword evidence="2 5" id="KW-0812">Transmembrane</keyword>
<dbReference type="GO" id="GO:0016020">
    <property type="term" value="C:membrane"/>
    <property type="evidence" value="ECO:0007669"/>
    <property type="project" value="UniProtKB-SubCell"/>
</dbReference>
<keyword evidence="4 5" id="KW-0472">Membrane</keyword>
<reference evidence="7" key="1">
    <citation type="submission" date="2015-03" db="EMBL/GenBank/DDBJ databases">
        <authorList>
            <person name="Nijsse Bart"/>
        </authorList>
    </citation>
    <scope>NUCLEOTIDE SEQUENCE [LARGE SCALE GENOMIC DNA]</scope>
</reference>
<dbReference type="InterPro" id="IPR035906">
    <property type="entry name" value="MetI-like_sf"/>
</dbReference>
<dbReference type="EMBL" id="CTRP01000003">
    <property type="protein sequence ID" value="CQR71194.1"/>
    <property type="molecule type" value="Genomic_DNA"/>
</dbReference>
<evidence type="ECO:0000256" key="3">
    <source>
        <dbReference type="ARBA" id="ARBA00022989"/>
    </source>
</evidence>
<name>A0A0U1KX04_9FIRM</name>
<evidence type="ECO:0000256" key="5">
    <source>
        <dbReference type="SAM" id="Phobius"/>
    </source>
</evidence>
<protein>
    <submittedName>
        <fullName evidence="6">Uncharacterized protein</fullName>
    </submittedName>
</protein>
<dbReference type="AlphaFoldDB" id="A0A0U1KX04"/>
<comment type="subcellular location">
    <subcellularLocation>
        <location evidence="1">Membrane</location>
        <topology evidence="1">Multi-pass membrane protein</topology>
    </subcellularLocation>
</comment>
<gene>
    <name evidence="6" type="ORF">SpAn4DRAFT_2172</name>
</gene>
<evidence type="ECO:0000313" key="6">
    <source>
        <dbReference type="EMBL" id="CQR71194.1"/>
    </source>
</evidence>
<evidence type="ECO:0000313" key="7">
    <source>
        <dbReference type="Proteomes" id="UP000049855"/>
    </source>
</evidence>
<evidence type="ECO:0000256" key="4">
    <source>
        <dbReference type="ARBA" id="ARBA00023136"/>
    </source>
</evidence>
<proteinExistence type="predicted"/>
<keyword evidence="3 5" id="KW-1133">Transmembrane helix</keyword>
<feature type="transmembrane region" description="Helical" evidence="5">
    <location>
        <begin position="12"/>
        <end position="32"/>
    </location>
</feature>